<dbReference type="PANTHER" id="PTHR45768:SF18">
    <property type="entry name" value="RING-H2 FINGER PROTEIN ATL47-RELATED"/>
    <property type="match status" value="1"/>
</dbReference>
<evidence type="ECO:0000313" key="19">
    <source>
        <dbReference type="Proteomes" id="UP001279734"/>
    </source>
</evidence>
<evidence type="ECO:0000256" key="15">
    <source>
        <dbReference type="SAM" id="MobiDB-lite"/>
    </source>
</evidence>
<keyword evidence="9" id="KW-0833">Ubl conjugation pathway</keyword>
<comment type="catalytic activity">
    <reaction evidence="1">
        <text>S-ubiquitinyl-[E2 ubiquitin-conjugating enzyme]-L-cysteine + [acceptor protein]-L-lysine = [E2 ubiquitin-conjugating enzyme]-L-cysteine + N(6)-ubiquitinyl-[acceptor protein]-L-lysine.</text>
        <dbReference type="EC" id="2.3.2.27"/>
    </reaction>
</comment>
<sequence>MSLQQLQIKQKVGFPNYPPLLSLSSSSPYESNLREETPPPPPPIPASSSSGTRISPAVLFIIVTVAVVFFVSGLLHLLVRIFTKTFSSTNSESDGYPEISASDALQRQLQQLFNLHESGIDQAFIDALPVFLYKEIVGPKEPFDCAVCLCEFYEKDKLKLLPLCSHAFHINCIDTWLLSNSTCPLCRGTLFTPGFTLENPIFELDDSIEEYGRTAIGQIGFSSRQKAIEPEENVTGKEVFPVRLGKFIKSDDVTELASDGDSGNSSLDARRCFSLGSYQYVVGNNNLRVALCPSQGRQNVKLVKGIERNGTSSTNGDPEAKEISVMSKGDSYSISKIWLWPKKAKFSSLLDARTGNPSLVSRELPYVKRTEYV</sequence>
<dbReference type="EC" id="2.3.2.27" evidence="4"/>
<evidence type="ECO:0000256" key="16">
    <source>
        <dbReference type="SAM" id="Phobius"/>
    </source>
</evidence>
<accession>A0AAD3SH38</accession>
<keyword evidence="7" id="KW-0479">Metal-binding</keyword>
<evidence type="ECO:0000256" key="2">
    <source>
        <dbReference type="ARBA" id="ARBA00004167"/>
    </source>
</evidence>
<evidence type="ECO:0000256" key="14">
    <source>
        <dbReference type="PROSITE-ProRule" id="PRU00175"/>
    </source>
</evidence>
<dbReference type="EMBL" id="BSYO01000010">
    <property type="protein sequence ID" value="GMH10690.1"/>
    <property type="molecule type" value="Genomic_DNA"/>
</dbReference>
<dbReference type="Proteomes" id="UP001279734">
    <property type="component" value="Unassembled WGS sequence"/>
</dbReference>
<dbReference type="Gene3D" id="3.30.40.10">
    <property type="entry name" value="Zinc/RING finger domain, C3HC4 (zinc finger)"/>
    <property type="match status" value="1"/>
</dbReference>
<comment type="pathway">
    <text evidence="3">Protein modification; protein ubiquitination.</text>
</comment>
<name>A0AAD3SH38_NEPGR</name>
<evidence type="ECO:0000256" key="12">
    <source>
        <dbReference type="ARBA" id="ARBA00023136"/>
    </source>
</evidence>
<evidence type="ECO:0000256" key="11">
    <source>
        <dbReference type="ARBA" id="ARBA00022989"/>
    </source>
</evidence>
<dbReference type="PANTHER" id="PTHR45768">
    <property type="entry name" value="E3 UBIQUITIN-PROTEIN LIGASE RNF13-LIKE"/>
    <property type="match status" value="1"/>
</dbReference>
<evidence type="ECO:0000256" key="8">
    <source>
        <dbReference type="ARBA" id="ARBA00022771"/>
    </source>
</evidence>
<keyword evidence="6 16" id="KW-0812">Transmembrane</keyword>
<gene>
    <name evidence="18" type="ORF">Nepgr_012531</name>
</gene>
<dbReference type="CDD" id="cd16461">
    <property type="entry name" value="RING-H2_EL5-like"/>
    <property type="match status" value="1"/>
</dbReference>
<dbReference type="Pfam" id="PF13639">
    <property type="entry name" value="zf-RING_2"/>
    <property type="match status" value="1"/>
</dbReference>
<dbReference type="InterPro" id="IPR001841">
    <property type="entry name" value="Znf_RING"/>
</dbReference>
<evidence type="ECO:0000256" key="7">
    <source>
        <dbReference type="ARBA" id="ARBA00022723"/>
    </source>
</evidence>
<dbReference type="GO" id="GO:0016020">
    <property type="term" value="C:membrane"/>
    <property type="evidence" value="ECO:0007669"/>
    <property type="project" value="UniProtKB-SubCell"/>
</dbReference>
<comment type="subcellular location">
    <subcellularLocation>
        <location evidence="2">Membrane</location>
        <topology evidence="2">Single-pass membrane protein</topology>
    </subcellularLocation>
</comment>
<dbReference type="SMART" id="SM00184">
    <property type="entry name" value="RING"/>
    <property type="match status" value="1"/>
</dbReference>
<dbReference type="PROSITE" id="PS50089">
    <property type="entry name" value="ZF_RING_2"/>
    <property type="match status" value="1"/>
</dbReference>
<keyword evidence="19" id="KW-1185">Reference proteome</keyword>
<dbReference type="GO" id="GO:0008270">
    <property type="term" value="F:zinc ion binding"/>
    <property type="evidence" value="ECO:0007669"/>
    <property type="project" value="UniProtKB-KW"/>
</dbReference>
<dbReference type="InterPro" id="IPR013083">
    <property type="entry name" value="Znf_RING/FYVE/PHD"/>
</dbReference>
<keyword evidence="11 16" id="KW-1133">Transmembrane helix</keyword>
<evidence type="ECO:0000256" key="5">
    <source>
        <dbReference type="ARBA" id="ARBA00022679"/>
    </source>
</evidence>
<keyword evidence="5" id="KW-0808">Transferase</keyword>
<comment type="similarity">
    <text evidence="13">Belongs to the RING-type zinc finger family. ATL subfamily.</text>
</comment>
<evidence type="ECO:0000256" key="13">
    <source>
        <dbReference type="ARBA" id="ARBA00024209"/>
    </source>
</evidence>
<dbReference type="FunFam" id="3.30.40.10:FF:000231">
    <property type="entry name" value="RING-H2 finger protein ATL46"/>
    <property type="match status" value="1"/>
</dbReference>
<keyword evidence="10" id="KW-0862">Zinc</keyword>
<evidence type="ECO:0000256" key="3">
    <source>
        <dbReference type="ARBA" id="ARBA00004906"/>
    </source>
</evidence>
<dbReference type="SUPFAM" id="SSF57850">
    <property type="entry name" value="RING/U-box"/>
    <property type="match status" value="1"/>
</dbReference>
<reference evidence="18" key="1">
    <citation type="submission" date="2023-05" db="EMBL/GenBank/DDBJ databases">
        <title>Nepenthes gracilis genome sequencing.</title>
        <authorList>
            <person name="Fukushima K."/>
        </authorList>
    </citation>
    <scope>NUCLEOTIDE SEQUENCE</scope>
    <source>
        <strain evidence="18">SING2019-196</strain>
    </source>
</reference>
<comment type="caution">
    <text evidence="18">The sequence shown here is derived from an EMBL/GenBank/DDBJ whole genome shotgun (WGS) entry which is preliminary data.</text>
</comment>
<feature type="domain" description="RING-type" evidence="17">
    <location>
        <begin position="145"/>
        <end position="187"/>
    </location>
</feature>
<evidence type="ECO:0000256" key="6">
    <source>
        <dbReference type="ARBA" id="ARBA00022692"/>
    </source>
</evidence>
<dbReference type="GO" id="GO:0061630">
    <property type="term" value="F:ubiquitin protein ligase activity"/>
    <property type="evidence" value="ECO:0007669"/>
    <property type="project" value="UniProtKB-EC"/>
</dbReference>
<evidence type="ECO:0000259" key="17">
    <source>
        <dbReference type="PROSITE" id="PS50089"/>
    </source>
</evidence>
<dbReference type="AlphaFoldDB" id="A0AAD3SH38"/>
<feature type="region of interest" description="Disordered" evidence="15">
    <location>
        <begin position="25"/>
        <end position="48"/>
    </location>
</feature>
<evidence type="ECO:0000256" key="1">
    <source>
        <dbReference type="ARBA" id="ARBA00000900"/>
    </source>
</evidence>
<evidence type="ECO:0000313" key="18">
    <source>
        <dbReference type="EMBL" id="GMH10690.1"/>
    </source>
</evidence>
<keyword evidence="12 16" id="KW-0472">Membrane</keyword>
<evidence type="ECO:0000256" key="4">
    <source>
        <dbReference type="ARBA" id="ARBA00012483"/>
    </source>
</evidence>
<protein>
    <recommendedName>
        <fullName evidence="4">RING-type E3 ubiquitin transferase</fullName>
        <ecNumber evidence="4">2.3.2.27</ecNumber>
    </recommendedName>
</protein>
<evidence type="ECO:0000256" key="9">
    <source>
        <dbReference type="ARBA" id="ARBA00022786"/>
    </source>
</evidence>
<proteinExistence type="inferred from homology"/>
<evidence type="ECO:0000256" key="10">
    <source>
        <dbReference type="ARBA" id="ARBA00022833"/>
    </source>
</evidence>
<feature type="transmembrane region" description="Helical" evidence="16">
    <location>
        <begin position="57"/>
        <end position="79"/>
    </location>
</feature>
<keyword evidence="8 14" id="KW-0863">Zinc-finger</keyword>
<dbReference type="GO" id="GO:0031625">
    <property type="term" value="F:ubiquitin protein ligase binding"/>
    <property type="evidence" value="ECO:0007669"/>
    <property type="project" value="TreeGrafter"/>
</dbReference>
<organism evidence="18 19">
    <name type="scientific">Nepenthes gracilis</name>
    <name type="common">Slender pitcher plant</name>
    <dbReference type="NCBI Taxonomy" id="150966"/>
    <lineage>
        <taxon>Eukaryota</taxon>
        <taxon>Viridiplantae</taxon>
        <taxon>Streptophyta</taxon>
        <taxon>Embryophyta</taxon>
        <taxon>Tracheophyta</taxon>
        <taxon>Spermatophyta</taxon>
        <taxon>Magnoliopsida</taxon>
        <taxon>eudicotyledons</taxon>
        <taxon>Gunneridae</taxon>
        <taxon>Pentapetalae</taxon>
        <taxon>Caryophyllales</taxon>
        <taxon>Nepenthaceae</taxon>
        <taxon>Nepenthes</taxon>
    </lineage>
</organism>